<dbReference type="AlphaFoldDB" id="A0A1J0A9W0"/>
<proteinExistence type="predicted"/>
<dbReference type="Pfam" id="PF01724">
    <property type="entry name" value="DUF29"/>
    <property type="match status" value="1"/>
</dbReference>
<accession>A0A1J0A9W0</accession>
<gene>
    <name evidence="1" type="ORF">GlitD10_0371</name>
</gene>
<dbReference type="STRING" id="1188229.GlitD10_0371"/>
<sequence>MRLYDHDFYAWLQEQATLLQSGQWGQLDIPNLVEELEALGRQERRELVNRLGILLGHLLKWQYQPQQRGKSWAATIIGQRQDLQELIADNPSLKPYVLMAINNAYQKGVLLVVKETPLSQNDLPAQCSYTFEQIIDADFWPGT</sequence>
<evidence type="ECO:0000313" key="2">
    <source>
        <dbReference type="Proteomes" id="UP000180235"/>
    </source>
</evidence>
<dbReference type="Gene3D" id="1.20.1220.20">
    <property type="entry name" value="Uncharcterised protein PF01724"/>
    <property type="match status" value="1"/>
</dbReference>
<dbReference type="EMBL" id="CP017675">
    <property type="protein sequence ID" value="APB32681.1"/>
    <property type="molecule type" value="Genomic_DNA"/>
</dbReference>
<name>A0A1J0A9W0_9CYAN</name>
<keyword evidence="2" id="KW-1185">Reference proteome</keyword>
<dbReference type="Proteomes" id="UP000180235">
    <property type="component" value="Chromosome"/>
</dbReference>
<dbReference type="InterPro" id="IPR002636">
    <property type="entry name" value="DUF29"/>
</dbReference>
<protein>
    <recommendedName>
        <fullName evidence="3">DUF29 domain-containing protein</fullName>
    </recommendedName>
</protein>
<reference evidence="1 2" key="1">
    <citation type="submission" date="2016-10" db="EMBL/GenBank/DDBJ databases">
        <title>Description of Gloeomargarita lithophora gen. nov., sp. nov., a thylakoid-bearing basal-branching cyanobacterium with intracellular carbonates, and proposal for Gloeomargaritales ord. nov.</title>
        <authorList>
            <person name="Moreira D."/>
            <person name="Tavera R."/>
            <person name="Benzerara K."/>
            <person name="Skouri-Panet F."/>
            <person name="Couradeau E."/>
            <person name="Gerard E."/>
            <person name="Loussert C."/>
            <person name="Novelo E."/>
            <person name="Zivanovic Y."/>
            <person name="Lopez-Garcia P."/>
        </authorList>
    </citation>
    <scope>NUCLEOTIDE SEQUENCE [LARGE SCALE GENOMIC DNA]</scope>
    <source>
        <strain evidence="1 2">D10</strain>
    </source>
</reference>
<dbReference type="PANTHER" id="PTHR34235">
    <property type="entry name" value="SLR1203 PROTEIN-RELATED"/>
    <property type="match status" value="1"/>
</dbReference>
<dbReference type="KEGG" id="glt:GlitD10_0371"/>
<evidence type="ECO:0008006" key="3">
    <source>
        <dbReference type="Google" id="ProtNLM"/>
    </source>
</evidence>
<evidence type="ECO:0000313" key="1">
    <source>
        <dbReference type="EMBL" id="APB32681.1"/>
    </source>
</evidence>
<organism evidence="1 2">
    <name type="scientific">Gloeomargarita lithophora Alchichica-D10</name>
    <dbReference type="NCBI Taxonomy" id="1188229"/>
    <lineage>
        <taxon>Bacteria</taxon>
        <taxon>Bacillati</taxon>
        <taxon>Cyanobacteriota</taxon>
        <taxon>Cyanophyceae</taxon>
        <taxon>Gloeomargaritales</taxon>
        <taxon>Gloeomargaritaceae</taxon>
        <taxon>Gloeomargarita</taxon>
    </lineage>
</organism>
<dbReference type="OrthoDB" id="5769308at2"/>
<dbReference type="RefSeq" id="WP_071453376.1">
    <property type="nucleotide sequence ID" value="NZ_CP017675.1"/>
</dbReference>